<protein>
    <submittedName>
        <fullName evidence="1">Uncharacterized protein</fullName>
    </submittedName>
</protein>
<evidence type="ECO:0000313" key="1">
    <source>
        <dbReference type="EMBL" id="SPF51198.1"/>
    </source>
</evidence>
<proteinExistence type="predicted"/>
<reference evidence="2" key="1">
    <citation type="submission" date="2018-02" db="EMBL/GenBank/DDBJ databases">
        <authorList>
            <person name="Hausmann B."/>
        </authorList>
    </citation>
    <scope>NUCLEOTIDE SEQUENCE [LARGE SCALE GENOMIC DNA]</scope>
    <source>
        <strain evidence="2">Peat soil MAG SbF1</strain>
    </source>
</reference>
<evidence type="ECO:0000313" key="2">
    <source>
        <dbReference type="Proteomes" id="UP000238916"/>
    </source>
</evidence>
<dbReference type="Proteomes" id="UP000238916">
    <property type="component" value="Unassembled WGS sequence"/>
</dbReference>
<sequence>MKRLTIEQLQAVQGLAEYPSLIHRSGLEFLNDGTSVIRVVSMPNVSWDKVDAIINSELDFVFPELCYHGPSTTYVDPMNGAECELYFIDYEGETLISLVMQKEEAPFAEGTPDEEKISQPYYRPCEGDLEQVGPCECEGGQL</sequence>
<dbReference type="AlphaFoldDB" id="A0A2U3LH30"/>
<organism evidence="1 2">
    <name type="scientific">Candidatus Desulfosporosinus infrequens</name>
    <dbReference type="NCBI Taxonomy" id="2043169"/>
    <lineage>
        <taxon>Bacteria</taxon>
        <taxon>Bacillati</taxon>
        <taxon>Bacillota</taxon>
        <taxon>Clostridia</taxon>
        <taxon>Eubacteriales</taxon>
        <taxon>Desulfitobacteriaceae</taxon>
        <taxon>Desulfosporosinus</taxon>
    </lineage>
</organism>
<dbReference type="OrthoDB" id="9950112at2"/>
<name>A0A2U3LH30_9FIRM</name>
<accession>A0A2U3LH30</accession>
<dbReference type="EMBL" id="OMOF01000445">
    <property type="protein sequence ID" value="SPF51198.1"/>
    <property type="molecule type" value="Genomic_DNA"/>
</dbReference>
<gene>
    <name evidence="1" type="ORF">SBF1_50082</name>
</gene>